<dbReference type="GO" id="GO:0051920">
    <property type="term" value="F:peroxiredoxin activity"/>
    <property type="evidence" value="ECO:0007669"/>
    <property type="project" value="InterPro"/>
</dbReference>
<dbReference type="RefSeq" id="WP_144876438.1">
    <property type="nucleotide sequence ID" value="NZ_LR214408.1"/>
</dbReference>
<dbReference type="PANTHER" id="PTHR34846:SF10">
    <property type="entry name" value="CYTOPLASMIC PROTEIN"/>
    <property type="match status" value="1"/>
</dbReference>
<accession>A0A563W3A2</accession>
<dbReference type="EMBL" id="CAACVJ010000641">
    <property type="protein sequence ID" value="VEP18023.1"/>
    <property type="molecule type" value="Genomic_DNA"/>
</dbReference>
<dbReference type="NCBIfam" id="TIGR00778">
    <property type="entry name" value="ahpD_dom"/>
    <property type="match status" value="1"/>
</dbReference>
<dbReference type="PANTHER" id="PTHR34846">
    <property type="entry name" value="4-CARBOXYMUCONOLACTONE DECARBOXYLASE FAMILY PROTEIN (AFU_ORTHOLOGUE AFUA_6G11590)"/>
    <property type="match status" value="1"/>
</dbReference>
<dbReference type="InterPro" id="IPR004675">
    <property type="entry name" value="AhpD_core"/>
</dbReference>
<organism evidence="2 3">
    <name type="scientific">Hyella patelloides LEGE 07179</name>
    <dbReference type="NCBI Taxonomy" id="945734"/>
    <lineage>
        <taxon>Bacteria</taxon>
        <taxon>Bacillati</taxon>
        <taxon>Cyanobacteriota</taxon>
        <taxon>Cyanophyceae</taxon>
        <taxon>Pleurocapsales</taxon>
        <taxon>Hyellaceae</taxon>
        <taxon>Hyella</taxon>
    </lineage>
</organism>
<evidence type="ECO:0000313" key="3">
    <source>
        <dbReference type="Proteomes" id="UP000320055"/>
    </source>
</evidence>
<dbReference type="SUPFAM" id="SSF69118">
    <property type="entry name" value="AhpD-like"/>
    <property type="match status" value="1"/>
</dbReference>
<sequence length="155" mass="17290">MKSRLEFEKIEPAAARAVWELEKYVRSCGLDKPLLELIKIRASQINGCAFCIDMHTKDARQAGETEQRIYALNAWAETPFFTPPERAALALTEAVTLIAEDGVPDEIYDEVSNHFAPEQIVKLLTAIATINVWNRLSIATQIVPGSYQVKTKSVA</sequence>
<dbReference type="AlphaFoldDB" id="A0A563W3A2"/>
<dbReference type="InterPro" id="IPR003779">
    <property type="entry name" value="CMD-like"/>
</dbReference>
<feature type="domain" description="Carboxymuconolactone decarboxylase-like" evidence="1">
    <location>
        <begin position="12"/>
        <end position="93"/>
    </location>
</feature>
<evidence type="ECO:0000313" key="2">
    <source>
        <dbReference type="EMBL" id="VEP18023.1"/>
    </source>
</evidence>
<keyword evidence="3" id="KW-1185">Reference proteome</keyword>
<dbReference type="Proteomes" id="UP000320055">
    <property type="component" value="Unassembled WGS sequence"/>
</dbReference>
<dbReference type="Gene3D" id="1.20.1290.10">
    <property type="entry name" value="AhpD-like"/>
    <property type="match status" value="1"/>
</dbReference>
<gene>
    <name evidence="2" type="ORF">H1P_6760001</name>
</gene>
<dbReference type="OrthoDB" id="9801997at2"/>
<dbReference type="InterPro" id="IPR029032">
    <property type="entry name" value="AhpD-like"/>
</dbReference>
<evidence type="ECO:0000259" key="1">
    <source>
        <dbReference type="Pfam" id="PF02627"/>
    </source>
</evidence>
<proteinExistence type="predicted"/>
<reference evidence="2 3" key="1">
    <citation type="submission" date="2019-01" db="EMBL/GenBank/DDBJ databases">
        <authorList>
            <person name="Brito A."/>
        </authorList>
    </citation>
    <scope>NUCLEOTIDE SEQUENCE [LARGE SCALE GENOMIC DNA]</scope>
    <source>
        <strain evidence="2">1</strain>
    </source>
</reference>
<dbReference type="Pfam" id="PF02627">
    <property type="entry name" value="CMD"/>
    <property type="match status" value="1"/>
</dbReference>
<protein>
    <recommendedName>
        <fullName evidence="1">Carboxymuconolactone decarboxylase-like domain-containing protein</fullName>
    </recommendedName>
</protein>
<name>A0A563W3A2_9CYAN</name>